<feature type="compositionally biased region" description="Polar residues" evidence="1">
    <location>
        <begin position="1267"/>
        <end position="1281"/>
    </location>
</feature>
<protein>
    <submittedName>
        <fullName evidence="2">Uncharacterized protein</fullName>
    </submittedName>
</protein>
<feature type="region of interest" description="Disordered" evidence="1">
    <location>
        <begin position="1533"/>
        <end position="1555"/>
    </location>
</feature>
<name>A0A423WSR8_9PEZI</name>
<feature type="compositionally biased region" description="Basic and acidic residues" evidence="1">
    <location>
        <begin position="1091"/>
        <end position="1111"/>
    </location>
</feature>
<sequence length="1754" mass="190716">MSGFEIELPSSPDPLGDESVVIPPSSAAPPSTAKTRRVLQSAVSSRFSALPGTSPRKRMFALDVGDEITHQTIYVTVEAGPDGLPITRTGPGGSSVNRRLFGSPTPQTSPRRGVKTTTTTIPLRGLTDDEADAMSVPRRRRRSSGRPDTPTTAGPKKKKKGTPTPKASTRKPRRTPTPSSDALQSEMPAVLDQPTPRRRGRPPKRKVDDAPPEQDDPNASQTAPRKRGRTARRQSLDADALDLLAADNYHDNDDAEPRSHKSPTPQSLDVLQNPISNPTVGDGGVEDLDEDEEEDPFLAIPSDPLSEHDGRPRQGDQSMEFSDSAAAQQYGQGPRVLEGDQGSPPPEMDDYAPMMDYDDRSDGGSQHSEHMPSPARGQHLYNEELGDQGHLPGESDDYAPMVDRDDKSDIESQHSEATPRAEGQAEHQSSQLEDQGPLPDGSDDYAPVDHDDESDLESRHSEDNPGAAEHRSSELGDQGALPGESDEHAPMMDHEDREDKESRHSESTPRAARHVEHQSSELEDQGPLPGDLDDYAPMVDHDDRSDTESHHSGHTAQSGEHPDNTVDPETFTMIGIETMPSFQGKRDVPTSDLPEIGENTSLFINKTLDSLRQEFVASEADDGEVDLLGSREQTPAEVETERPAVATAVPQHQDQPSNPPANRSFRSIAWSPATLEQEGPSAATSSPWNRPQSSQSPSIHLAYNRSQSLRRSKASLAHVASERSQYRLDTSTRTVRHREANDSRLSPDELNAVSDADSFSDIPEEVLAAAVSQEELQPFEGQIKDEHGWAVDVGQEVAAEKGYSHMVESAGFQNNDHYETTTSTPNRPNHDQADDETISQRSVSRSAQSMGRSSQGTQHSSPPHSIRSRLGPKRLLTPPDETTSSSNHGTPAGDHIQNAGVTSATPDDIGSSPPEITTFHQVDERQMSFSRRDSDTPANPPPSIHLQPVHERITYAAGFTTQTYGHRPGLSPIVRAGSRLQNILSDPPSPSGRSSVLGSPFKGSVKDSSPLEIPQAEDAAQNDASPKSTSQNPPVQPAPQPTQSAAESPTKSWAMSLAPLGRIKNMVSHFTSPKVDVAQAPEDPFGPSSPIRERPGSAFMDRIKQASREGSAHSSRASVARATAGDNDERSSAGDPTPRAPERNTSSEKTQNTGMFGSGLFRGRLQHVGPSKSLDGAMDEEPRAMFVDRRSEQTQTNELEQRPADSERHTRQPRTEDAEQLPGDAQSQLLEEDGQWSDQGAMQVDDAPADDEQSEEEDIWAIEADRTASSPTAQERANESINPFRKSGLSIDWGTRSTITQPARSSVLKKSAGSARQDQLEDLDNYSLIGLNSGDSNQPSAKKPSPEAQTQPKRADLSDFFSSSPNFIERERRKQALLAESAAQEAASNQLTHIASPQMTGDTQNTTSSSQRQPSSSSSRASPDLPSPGAEARQRAAQAAPSHASSSLTPERPRRPQHRPAPPPSQNDNDNDAALFETWSVSSSRAPSERPHVTGPLSDARPSSPDAIERPSTPVERADAAFGRAPLLKALPAGRAASPSKSCLRSPLKPKTPGRVVEFTSSTLSPNAEAQARAAYVSGASTVLAPAASLPDGQRLSGRNDNESSSAALDAYARPNQPHHHQQQQQQQQHYEHDQDEPVDPPLSQTRWSRKHWLLLDEFLQSYRRDPRGFRAEYCSEVVMLSPEKRRSRTLLGKLVTTSSQGGEEMVLEQWHLDVADAFRDEVGGWPEVVLVKRLFALIVGEERRRLGLVPTRR</sequence>
<feature type="region of interest" description="Disordered" evidence="1">
    <location>
        <begin position="1074"/>
        <end position="1517"/>
    </location>
</feature>
<feature type="region of interest" description="Disordered" evidence="1">
    <location>
        <begin position="1614"/>
        <end position="1644"/>
    </location>
</feature>
<dbReference type="OrthoDB" id="3946221at2759"/>
<feature type="compositionally biased region" description="Basic and acidic residues" evidence="1">
    <location>
        <begin position="456"/>
        <end position="474"/>
    </location>
</feature>
<feature type="compositionally biased region" description="Basic and acidic residues" evidence="1">
    <location>
        <begin position="737"/>
        <end position="747"/>
    </location>
</feature>
<comment type="caution">
    <text evidence="2">The sequence shown here is derived from an EMBL/GenBank/DDBJ whole genome shotgun (WGS) entry which is preliminary data.</text>
</comment>
<feature type="compositionally biased region" description="Basic and acidic residues" evidence="1">
    <location>
        <begin position="357"/>
        <end position="370"/>
    </location>
</feature>
<feature type="compositionally biased region" description="Low complexity" evidence="1">
    <location>
        <begin position="1376"/>
        <end position="1388"/>
    </location>
</feature>
<feature type="compositionally biased region" description="Polar residues" evidence="1">
    <location>
        <begin position="315"/>
        <end position="331"/>
    </location>
</feature>
<feature type="compositionally biased region" description="Low complexity" evidence="1">
    <location>
        <begin position="1408"/>
        <end position="1447"/>
    </location>
</feature>
<feature type="compositionally biased region" description="Basic and acidic residues" evidence="1">
    <location>
        <begin position="402"/>
        <end position="425"/>
    </location>
</feature>
<feature type="compositionally biased region" description="Basic and acidic residues" evidence="1">
    <location>
        <begin position="305"/>
        <end position="314"/>
    </location>
</feature>
<feature type="compositionally biased region" description="Acidic residues" evidence="1">
    <location>
        <begin position="284"/>
        <end position="296"/>
    </location>
</feature>
<keyword evidence="3" id="KW-1185">Reference proteome</keyword>
<feature type="region of interest" description="Disordered" evidence="1">
    <location>
        <begin position="981"/>
        <end position="1053"/>
    </location>
</feature>
<feature type="compositionally biased region" description="Polar residues" evidence="1">
    <location>
        <begin position="1041"/>
        <end position="1053"/>
    </location>
</feature>
<feature type="region of interest" description="Disordered" evidence="1">
    <location>
        <begin position="1"/>
        <end position="36"/>
    </location>
</feature>
<evidence type="ECO:0000313" key="2">
    <source>
        <dbReference type="EMBL" id="ROW06540.1"/>
    </source>
</evidence>
<feature type="compositionally biased region" description="Polar residues" evidence="1">
    <location>
        <begin position="811"/>
        <end position="827"/>
    </location>
</feature>
<dbReference type="EMBL" id="LKEA01000010">
    <property type="protein sequence ID" value="ROW06540.1"/>
    <property type="molecule type" value="Genomic_DNA"/>
</dbReference>
<proteinExistence type="predicted"/>
<evidence type="ECO:0000256" key="1">
    <source>
        <dbReference type="SAM" id="MobiDB-lite"/>
    </source>
</evidence>
<dbReference type="Proteomes" id="UP000283895">
    <property type="component" value="Unassembled WGS sequence"/>
</dbReference>
<feature type="compositionally biased region" description="Polar residues" evidence="1">
    <location>
        <begin position="262"/>
        <end position="279"/>
    </location>
</feature>
<feature type="compositionally biased region" description="Polar residues" evidence="1">
    <location>
        <begin position="1295"/>
        <end position="1304"/>
    </location>
</feature>
<feature type="compositionally biased region" description="Basic and acidic residues" evidence="1">
    <location>
        <begin position="921"/>
        <end position="935"/>
    </location>
</feature>
<feature type="compositionally biased region" description="Polar residues" evidence="1">
    <location>
        <begin position="650"/>
        <end position="665"/>
    </location>
</feature>
<feature type="compositionally biased region" description="Low complexity" evidence="1">
    <location>
        <begin position="237"/>
        <end position="247"/>
    </location>
</feature>
<dbReference type="STRING" id="356882.A0A423WSR8"/>
<accession>A0A423WSR8</accession>
<feature type="compositionally biased region" description="Polar residues" evidence="1">
    <location>
        <begin position="880"/>
        <end position="889"/>
    </location>
</feature>
<feature type="compositionally biased region" description="Polar residues" evidence="1">
    <location>
        <begin position="1022"/>
        <end position="1033"/>
    </location>
</feature>
<feature type="compositionally biased region" description="Basic and acidic residues" evidence="1">
    <location>
        <begin position="485"/>
        <end position="520"/>
    </location>
</feature>
<feature type="compositionally biased region" description="Basic and acidic residues" evidence="1">
    <location>
        <begin position="539"/>
        <end position="551"/>
    </location>
</feature>
<feature type="compositionally biased region" description="Polar residues" evidence="1">
    <location>
        <begin position="682"/>
        <end position="707"/>
    </location>
</feature>
<feature type="compositionally biased region" description="Basic and acidic residues" evidence="1">
    <location>
        <begin position="248"/>
        <end position="259"/>
    </location>
</feature>
<feature type="compositionally biased region" description="Basic and acidic residues" evidence="1">
    <location>
        <begin position="1180"/>
        <end position="1192"/>
    </location>
</feature>
<feature type="compositionally biased region" description="Acidic residues" evidence="1">
    <location>
        <begin position="1247"/>
        <end position="1260"/>
    </location>
</feature>
<gene>
    <name evidence="2" type="ORF">VMCG_04395</name>
</gene>
<feature type="compositionally biased region" description="Polar residues" evidence="1">
    <location>
        <begin position="839"/>
        <end position="863"/>
    </location>
</feature>
<feature type="compositionally biased region" description="Low complexity" evidence="1">
    <location>
        <begin position="1112"/>
        <end position="1124"/>
    </location>
</feature>
<feature type="compositionally biased region" description="Basic and acidic residues" evidence="1">
    <location>
        <begin position="1199"/>
        <end position="1217"/>
    </location>
</feature>
<feature type="region of interest" description="Disordered" evidence="1">
    <location>
        <begin position="615"/>
        <end position="750"/>
    </location>
</feature>
<feature type="compositionally biased region" description="Low complexity" evidence="1">
    <location>
        <begin position="23"/>
        <end position="33"/>
    </location>
</feature>
<feature type="compositionally biased region" description="Polar residues" evidence="1">
    <location>
        <begin position="1389"/>
        <end position="1407"/>
    </location>
</feature>
<reference evidence="2 3" key="1">
    <citation type="submission" date="2015-09" db="EMBL/GenBank/DDBJ databases">
        <title>Host preference determinants of Valsa canker pathogens revealed by comparative genomics.</title>
        <authorList>
            <person name="Yin Z."/>
            <person name="Huang L."/>
        </authorList>
    </citation>
    <scope>NUCLEOTIDE SEQUENCE [LARGE SCALE GENOMIC DNA]</scope>
    <source>
        <strain evidence="2 3">03-1</strain>
    </source>
</reference>
<organism evidence="2 3">
    <name type="scientific">Cytospora schulzeri</name>
    <dbReference type="NCBI Taxonomy" id="448051"/>
    <lineage>
        <taxon>Eukaryota</taxon>
        <taxon>Fungi</taxon>
        <taxon>Dikarya</taxon>
        <taxon>Ascomycota</taxon>
        <taxon>Pezizomycotina</taxon>
        <taxon>Sordariomycetes</taxon>
        <taxon>Sordariomycetidae</taxon>
        <taxon>Diaporthales</taxon>
        <taxon>Cytosporaceae</taxon>
        <taxon>Cytospora</taxon>
    </lineage>
</organism>
<feature type="region of interest" description="Disordered" evidence="1">
    <location>
        <begin position="802"/>
        <end position="951"/>
    </location>
</feature>
<evidence type="ECO:0000313" key="3">
    <source>
        <dbReference type="Proteomes" id="UP000283895"/>
    </source>
</evidence>
<feature type="region of interest" description="Disordered" evidence="1">
    <location>
        <begin position="80"/>
        <end position="570"/>
    </location>
</feature>